<dbReference type="SUPFAM" id="SSF52540">
    <property type="entry name" value="P-loop containing nucleoside triphosphate hydrolases"/>
    <property type="match status" value="1"/>
</dbReference>
<evidence type="ECO:0000313" key="3">
    <source>
        <dbReference type="Proteomes" id="UP001501237"/>
    </source>
</evidence>
<gene>
    <name evidence="2" type="ORF">GCM10010468_72790</name>
</gene>
<evidence type="ECO:0000259" key="1">
    <source>
        <dbReference type="Pfam" id="PF00931"/>
    </source>
</evidence>
<accession>A0ABP6QKD8</accession>
<reference evidence="3" key="1">
    <citation type="journal article" date="2019" name="Int. J. Syst. Evol. Microbiol.">
        <title>The Global Catalogue of Microorganisms (GCM) 10K type strain sequencing project: providing services to taxonomists for standard genome sequencing and annotation.</title>
        <authorList>
            <consortium name="The Broad Institute Genomics Platform"/>
            <consortium name="The Broad Institute Genome Sequencing Center for Infectious Disease"/>
            <person name="Wu L."/>
            <person name="Ma J."/>
        </authorList>
    </citation>
    <scope>NUCLEOTIDE SEQUENCE [LARGE SCALE GENOMIC DNA]</scope>
    <source>
        <strain evidence="3">JCM 9377</strain>
    </source>
</reference>
<dbReference type="InterPro" id="IPR011990">
    <property type="entry name" value="TPR-like_helical_dom_sf"/>
</dbReference>
<dbReference type="InterPro" id="IPR053137">
    <property type="entry name" value="NLR-like"/>
</dbReference>
<dbReference type="Gene3D" id="3.40.50.300">
    <property type="entry name" value="P-loop containing nucleotide triphosphate hydrolases"/>
    <property type="match status" value="1"/>
</dbReference>
<dbReference type="InterPro" id="IPR027417">
    <property type="entry name" value="P-loop_NTPase"/>
</dbReference>
<dbReference type="Proteomes" id="UP001501237">
    <property type="component" value="Unassembled WGS sequence"/>
</dbReference>
<name>A0ABP6QKD8_9ACTN</name>
<dbReference type="EMBL" id="BAAAUV010000033">
    <property type="protein sequence ID" value="GAA3237712.1"/>
    <property type="molecule type" value="Genomic_DNA"/>
</dbReference>
<evidence type="ECO:0000313" key="2">
    <source>
        <dbReference type="EMBL" id="GAA3237712.1"/>
    </source>
</evidence>
<dbReference type="PANTHER" id="PTHR46082">
    <property type="entry name" value="ATP/GTP-BINDING PROTEIN-RELATED"/>
    <property type="match status" value="1"/>
</dbReference>
<dbReference type="Pfam" id="PF00931">
    <property type="entry name" value="NB-ARC"/>
    <property type="match status" value="1"/>
</dbReference>
<dbReference type="SUPFAM" id="SSF48452">
    <property type="entry name" value="TPR-like"/>
    <property type="match status" value="3"/>
</dbReference>
<protein>
    <recommendedName>
        <fullName evidence="1">NB-ARC domain-containing protein</fullName>
    </recommendedName>
</protein>
<sequence>MTVPGSPGPEPRVWGSRIPLRNGNFTGRQEALRELRRQMSEGTTAILPQALRGMGGVGKTQLVIEYAHRFKGEYDVVWWVASDIPLLVPGALGAMAERLGLPSARSVGIDEACRSVLDALRRGDPYPRWLLIFDNANKPSDIEAHIPEPRAGQGHVLITSRNPEWSSVASTVVVDVFDRSESVEFLGKRVRDRITDAEAGQLAERLGDLPLALEQAGALQLQTGISSEEYLELLDQQPVETLSANQPTAYPSSMSSAWRLSITKLEEYLPPSLQLLRCMAFFGPEPIPIDLFRWSGRSAGPILSPTLSNPVLRTRAIGAIGNFALGKIDDRAIQIHRLVQMLLRADLDPKEQEEYQEEAMLLLTTGAPANPEDDELWGRFSRLVPHVVPVGAVESEDPRLRDFALNLVRYLYNIGDLGSARSFVTQFRDRWRELSGPDDFHVLSAERHLGNILRQSGRYQEAFDIDSSALERARRVLGADDELVHLLINSYGADYRSMGRFSEAQRHDEESRDLHVAKYGDTAPQTLRALNNLALDYALMSRYAEAVELQNFVVAARSTSSEAKVEVLISMGGLGQAVRLSGDYRSAFDLGVEAYEYGKAELGPDHFRTLRAGIDLAIVQRRLGTVEEALDLARDVHSRYLSLFGPAHADTVAAVTCLANALRTSGDVEGSHALADEVVRRLPVIFNPDHPFTLASRGNLALLERARGNVDLALAMNEEVLARLSDVLNRDHHYALTVAVNLANDLFELGRFEESAELDRDTLSRLKTLLGDDHPMTLGSAANLVSSLRSIGGNDEADALSQATLAAYDRILTNRHPDAVLAAEGGRLDFDFDPPRY</sequence>
<dbReference type="Gene3D" id="1.25.40.10">
    <property type="entry name" value="Tetratricopeptide repeat domain"/>
    <property type="match status" value="3"/>
</dbReference>
<proteinExistence type="predicted"/>
<dbReference type="PANTHER" id="PTHR46082:SF6">
    <property type="entry name" value="AAA+ ATPASE DOMAIN-CONTAINING PROTEIN-RELATED"/>
    <property type="match status" value="1"/>
</dbReference>
<feature type="domain" description="NB-ARC" evidence="1">
    <location>
        <begin position="50"/>
        <end position="190"/>
    </location>
</feature>
<dbReference type="NCBIfam" id="NF040586">
    <property type="entry name" value="FxSxx_TPR"/>
    <property type="match status" value="1"/>
</dbReference>
<dbReference type="Pfam" id="PF13374">
    <property type="entry name" value="TPR_10"/>
    <property type="match status" value="4"/>
</dbReference>
<dbReference type="Pfam" id="PF13424">
    <property type="entry name" value="TPR_12"/>
    <property type="match status" value="1"/>
</dbReference>
<keyword evidence="3" id="KW-1185">Reference proteome</keyword>
<comment type="caution">
    <text evidence="2">The sequence shown here is derived from an EMBL/GenBank/DDBJ whole genome shotgun (WGS) entry which is preliminary data.</text>
</comment>
<organism evidence="2 3">
    <name type="scientific">Actinocorallia longicatena</name>
    <dbReference type="NCBI Taxonomy" id="111803"/>
    <lineage>
        <taxon>Bacteria</taxon>
        <taxon>Bacillati</taxon>
        <taxon>Actinomycetota</taxon>
        <taxon>Actinomycetes</taxon>
        <taxon>Streptosporangiales</taxon>
        <taxon>Thermomonosporaceae</taxon>
        <taxon>Actinocorallia</taxon>
    </lineage>
</organism>
<dbReference type="InterPro" id="IPR002182">
    <property type="entry name" value="NB-ARC"/>
</dbReference>